<dbReference type="GO" id="GO:0032511">
    <property type="term" value="P:late endosome to vacuole transport via multivesicular body sorting pathway"/>
    <property type="evidence" value="ECO:0007669"/>
    <property type="project" value="EnsemblFungi"/>
</dbReference>
<dbReference type="InterPro" id="IPR023175">
    <property type="entry name" value="Vta1/CALS_N_sf"/>
</dbReference>
<dbReference type="GO" id="GO:0030674">
    <property type="term" value="F:protein-macromolecule adaptor activity"/>
    <property type="evidence" value="ECO:0007669"/>
    <property type="project" value="EnsemblFungi"/>
</dbReference>
<dbReference type="OrthoDB" id="391137at2759"/>
<evidence type="ECO:0000313" key="12">
    <source>
        <dbReference type="EMBL" id="CCF57704.1"/>
    </source>
</evidence>
<keyword evidence="4" id="KW-0813">Transport</keyword>
<dbReference type="eggNOG" id="ENOG502RXP8">
    <property type="taxonomic scope" value="Eukaryota"/>
</dbReference>
<dbReference type="GO" id="GO:1990621">
    <property type="term" value="C:ESCRT IV complex"/>
    <property type="evidence" value="ECO:0007669"/>
    <property type="project" value="EnsemblFungi"/>
</dbReference>
<dbReference type="HOGENOM" id="CLU_063501_0_0_1"/>
<feature type="region of interest" description="Disordered" evidence="9">
    <location>
        <begin position="184"/>
        <end position="273"/>
    </location>
</feature>
<dbReference type="InParanoid" id="H2ATK4"/>
<dbReference type="InterPro" id="IPR039431">
    <property type="entry name" value="Vta1/CALS_N"/>
</dbReference>
<reference evidence="12 13" key="1">
    <citation type="journal article" date="2011" name="Proc. Natl. Acad. Sci. U.S.A.">
        <title>Evolutionary erosion of yeast sex chromosomes by mating-type switching accidents.</title>
        <authorList>
            <person name="Gordon J.L."/>
            <person name="Armisen D."/>
            <person name="Proux-Wera E."/>
            <person name="Oheigeartaigh S.S."/>
            <person name="Byrne K.P."/>
            <person name="Wolfe K.H."/>
        </authorList>
    </citation>
    <scope>NUCLEOTIDE SEQUENCE [LARGE SCALE GENOMIC DNA]</scope>
    <source>
        <strain evidence="13">ATCC 22294 / BCRC 22015 / CBS 2517 / CECT 1963 / NBRC 1671 / NRRL Y-8276</strain>
    </source>
</reference>
<feature type="domain" description="Vta1/callose synthase N-terminal" evidence="10">
    <location>
        <begin position="6"/>
        <end position="161"/>
    </location>
</feature>
<evidence type="ECO:0000256" key="6">
    <source>
        <dbReference type="ARBA" id="ARBA00022753"/>
    </source>
</evidence>
<dbReference type="GO" id="GO:0015031">
    <property type="term" value="P:protein transport"/>
    <property type="evidence" value="ECO:0007669"/>
    <property type="project" value="UniProtKB-KW"/>
</dbReference>
<dbReference type="Pfam" id="PF04652">
    <property type="entry name" value="Vta1"/>
    <property type="match status" value="1"/>
</dbReference>
<dbReference type="Gene3D" id="1.20.5.420">
    <property type="entry name" value="Immunoglobulin FC, subunit C"/>
    <property type="match status" value="1"/>
</dbReference>
<dbReference type="GO" id="GO:0005771">
    <property type="term" value="C:multivesicular body"/>
    <property type="evidence" value="ECO:0007669"/>
    <property type="project" value="EnsemblFungi"/>
</dbReference>
<evidence type="ECO:0000313" key="13">
    <source>
        <dbReference type="Proteomes" id="UP000005220"/>
    </source>
</evidence>
<feature type="compositionally biased region" description="Basic and acidic residues" evidence="9">
    <location>
        <begin position="184"/>
        <end position="202"/>
    </location>
</feature>
<dbReference type="RefSeq" id="XP_003956839.1">
    <property type="nucleotide sequence ID" value="XM_003956790.1"/>
</dbReference>
<evidence type="ECO:0000256" key="5">
    <source>
        <dbReference type="ARBA" id="ARBA00022490"/>
    </source>
</evidence>
<evidence type="ECO:0000259" key="10">
    <source>
        <dbReference type="Pfam" id="PF04652"/>
    </source>
</evidence>
<dbReference type="Proteomes" id="UP000005220">
    <property type="component" value="Chromosome 4"/>
</dbReference>
<evidence type="ECO:0000256" key="3">
    <source>
        <dbReference type="ARBA" id="ARBA00007895"/>
    </source>
</evidence>
<gene>
    <name evidence="12" type="primary">KAFR0D00570</name>
    <name evidence="12" type="ORF">KAFR_0D00570</name>
</gene>
<evidence type="ECO:0000256" key="4">
    <source>
        <dbReference type="ARBA" id="ARBA00022448"/>
    </source>
</evidence>
<dbReference type="GeneID" id="13885662"/>
<evidence type="ECO:0000256" key="1">
    <source>
        <dbReference type="ARBA" id="ARBA00004481"/>
    </source>
</evidence>
<evidence type="ECO:0000259" key="11">
    <source>
        <dbReference type="Pfam" id="PF18097"/>
    </source>
</evidence>
<evidence type="ECO:0000256" key="2">
    <source>
        <dbReference type="ARBA" id="ARBA00004496"/>
    </source>
</evidence>
<sequence>MMKPGVKRVISTANDFDVTGLGIVGYYLKLYAVEQIIAEEDKSKELTEIATNLLDAIESYKGSVLSSEDEGATALKVLLHDENKAKMYVLNLAMQVYNNKLKQISSGPWDINLRRSLWCCIDLFQCVLHLWIKQLSDKEQASINKSIKYCKIYVTKLMKGEIGGTADSGSAKTLDVSDFTDAKHAYSDEQEDVTKDEEKSASEGEEIKEEEEEEEEEEEVREQVKEEKIQDDQDDDTELYEMMNKLKAIKPDDSPSRSLISLPNPPSDREETMETEQIVEIPDFVDSDNEIKPAYSKENLHEIMEKSTKIEQVQKHSRYAISALNYEDIKTAKNELVKALELLNSIK</sequence>
<accession>H2ATK4</accession>
<evidence type="ECO:0000256" key="9">
    <source>
        <dbReference type="SAM" id="MobiDB-lite"/>
    </source>
</evidence>
<keyword evidence="8" id="KW-0472">Membrane</keyword>
<evidence type="ECO:0008006" key="14">
    <source>
        <dbReference type="Google" id="ProtNLM"/>
    </source>
</evidence>
<comment type="subcellular location">
    <subcellularLocation>
        <location evidence="2">Cytoplasm</location>
    </subcellularLocation>
    <subcellularLocation>
        <location evidence="1">Endosome membrane</location>
        <topology evidence="1">Peripheral membrane protein</topology>
    </subcellularLocation>
</comment>
<dbReference type="AlphaFoldDB" id="H2ATK4"/>
<keyword evidence="5" id="KW-0963">Cytoplasm</keyword>
<dbReference type="InterPro" id="IPR044538">
    <property type="entry name" value="Vta1-like"/>
</dbReference>
<dbReference type="InterPro" id="IPR041212">
    <property type="entry name" value="Vta1_C"/>
</dbReference>
<feature type="compositionally biased region" description="Acidic residues" evidence="9">
    <location>
        <begin position="203"/>
        <end position="220"/>
    </location>
</feature>
<comment type="similarity">
    <text evidence="3">Belongs to the VTA1 family.</text>
</comment>
<evidence type="ECO:0000256" key="7">
    <source>
        <dbReference type="ARBA" id="ARBA00022927"/>
    </source>
</evidence>
<feature type="domain" description="Vta1 C-terminal" evidence="11">
    <location>
        <begin position="309"/>
        <end position="344"/>
    </location>
</feature>
<organism evidence="12 13">
    <name type="scientific">Kazachstania africana (strain ATCC 22294 / BCRC 22015 / CBS 2517 / CECT 1963 / NBRC 1671 / NRRL Y-8276)</name>
    <name type="common">Yeast</name>
    <name type="synonym">Kluyveromyces africanus</name>
    <dbReference type="NCBI Taxonomy" id="1071382"/>
    <lineage>
        <taxon>Eukaryota</taxon>
        <taxon>Fungi</taxon>
        <taxon>Dikarya</taxon>
        <taxon>Ascomycota</taxon>
        <taxon>Saccharomycotina</taxon>
        <taxon>Saccharomycetes</taxon>
        <taxon>Saccharomycetales</taxon>
        <taxon>Saccharomycetaceae</taxon>
        <taxon>Kazachstania</taxon>
    </lineage>
</organism>
<dbReference type="PANTHER" id="PTHR46009:SF1">
    <property type="entry name" value="VACUOLAR PROTEIN SORTING-ASSOCIATED PROTEIN VTA1 HOMOLOG"/>
    <property type="match status" value="1"/>
</dbReference>
<dbReference type="Pfam" id="PF18097">
    <property type="entry name" value="Vta1_C"/>
    <property type="match status" value="1"/>
</dbReference>
<dbReference type="GO" id="GO:0001671">
    <property type="term" value="F:ATPase activator activity"/>
    <property type="evidence" value="ECO:0007669"/>
    <property type="project" value="EnsemblFungi"/>
</dbReference>
<keyword evidence="13" id="KW-1185">Reference proteome</keyword>
<dbReference type="KEGG" id="kaf:KAFR_0D00570"/>
<protein>
    <recommendedName>
        <fullName evidence="14">Vta1 C-terminal domain-containing protein</fullName>
    </recommendedName>
</protein>
<dbReference type="Gene3D" id="1.25.40.270">
    <property type="entry name" value="Vacuolar protein sorting-associated protein vta1"/>
    <property type="match status" value="1"/>
</dbReference>
<name>H2ATK4_KAZAF</name>
<keyword evidence="6" id="KW-0967">Endosome</keyword>
<dbReference type="PANTHER" id="PTHR46009">
    <property type="entry name" value="VACUOLAR PROTEIN SORTING-ASSOCIATED PROTEIN VTA1 HOMOLOG"/>
    <property type="match status" value="1"/>
</dbReference>
<dbReference type="EMBL" id="HE650824">
    <property type="protein sequence ID" value="CCF57704.1"/>
    <property type="molecule type" value="Genomic_DNA"/>
</dbReference>
<proteinExistence type="inferred from homology"/>
<dbReference type="FunCoup" id="H2ATK4">
    <property type="interactions" value="496"/>
</dbReference>
<dbReference type="STRING" id="1071382.H2ATK4"/>
<evidence type="ECO:0000256" key="8">
    <source>
        <dbReference type="ARBA" id="ARBA00023136"/>
    </source>
</evidence>
<feature type="compositionally biased region" description="Basic and acidic residues" evidence="9">
    <location>
        <begin position="221"/>
        <end position="231"/>
    </location>
</feature>
<keyword evidence="7" id="KW-0653">Protein transport</keyword>